<protein>
    <submittedName>
        <fullName evidence="3">PEP-CTERM sorting domain-containing protein</fullName>
    </submittedName>
</protein>
<feature type="signal peptide" evidence="1">
    <location>
        <begin position="1"/>
        <end position="26"/>
    </location>
</feature>
<feature type="domain" description="Ice-binding protein C-terminal" evidence="2">
    <location>
        <begin position="203"/>
        <end position="225"/>
    </location>
</feature>
<reference evidence="3 4" key="1">
    <citation type="submission" date="2020-04" db="EMBL/GenBank/DDBJ databases">
        <title>Massilia sp. nov., a cold adapted bacteria isolated from Arctic soil.</title>
        <authorList>
            <person name="Son J."/>
            <person name="Ka J.-O."/>
        </authorList>
    </citation>
    <scope>NUCLEOTIDE SEQUENCE [LARGE SCALE GENOMIC DNA]</scope>
    <source>
        <strain evidence="3 4">ML15P13</strain>
    </source>
</reference>
<evidence type="ECO:0000313" key="3">
    <source>
        <dbReference type="EMBL" id="NNG22015.1"/>
    </source>
</evidence>
<evidence type="ECO:0000313" key="4">
    <source>
        <dbReference type="Proteomes" id="UP000533905"/>
    </source>
</evidence>
<dbReference type="EMBL" id="JABAIV010000001">
    <property type="protein sequence ID" value="NNG22015.1"/>
    <property type="molecule type" value="Genomic_DNA"/>
</dbReference>
<evidence type="ECO:0000259" key="2">
    <source>
        <dbReference type="Pfam" id="PF07589"/>
    </source>
</evidence>
<dbReference type="NCBIfam" id="TIGR02595">
    <property type="entry name" value="PEP_CTERM"/>
    <property type="match status" value="1"/>
</dbReference>
<keyword evidence="1" id="KW-0732">Signal</keyword>
<dbReference type="RefSeq" id="WP_171081006.1">
    <property type="nucleotide sequence ID" value="NZ_JABAIV010000001.1"/>
</dbReference>
<accession>A0A7Y2JWR7</accession>
<comment type="caution">
    <text evidence="3">The sequence shown here is derived from an EMBL/GenBank/DDBJ whole genome shotgun (WGS) entry which is preliminary data.</text>
</comment>
<organism evidence="3 4">
    <name type="scientific">Telluria aromaticivorans</name>
    <dbReference type="NCBI Taxonomy" id="2725995"/>
    <lineage>
        <taxon>Bacteria</taxon>
        <taxon>Pseudomonadati</taxon>
        <taxon>Pseudomonadota</taxon>
        <taxon>Betaproteobacteria</taxon>
        <taxon>Burkholderiales</taxon>
        <taxon>Oxalobacteraceae</taxon>
        <taxon>Telluria group</taxon>
        <taxon>Telluria</taxon>
    </lineage>
</organism>
<evidence type="ECO:0000256" key="1">
    <source>
        <dbReference type="SAM" id="SignalP"/>
    </source>
</evidence>
<dbReference type="AlphaFoldDB" id="A0A7Y2JWR7"/>
<dbReference type="Proteomes" id="UP000533905">
    <property type="component" value="Unassembled WGS sequence"/>
</dbReference>
<name>A0A7Y2JWR7_9BURK</name>
<feature type="chain" id="PRO_5030528492" evidence="1">
    <location>
        <begin position="27"/>
        <end position="228"/>
    </location>
</feature>
<dbReference type="InterPro" id="IPR013424">
    <property type="entry name" value="Ice-binding_C"/>
</dbReference>
<gene>
    <name evidence="3" type="ORF">HGB41_03225</name>
</gene>
<proteinExistence type="predicted"/>
<sequence length="228" mass="23837">MNSISLKALLVSALATAVFASGSALAVPFSITGASFTPGTGYGIDRNNSGNPTENANSTLLDVRFSNASFAAQNFDLNTVGEFKTFSMGSIDFWETNGSQGIRTAETDFLNIMATLIFASPDSGNKVFTTNGMATIGSVQDAATDLTIDWTSQLVSFGTTGQYRIDLGSLAFSRASTANNTAGFRDAQVTVTLLALDRPPVNVPEPSSLALAGMGLLAAAGVMRRRKH</sequence>
<dbReference type="Pfam" id="PF07589">
    <property type="entry name" value="PEP-CTERM"/>
    <property type="match status" value="1"/>
</dbReference>
<keyword evidence="4" id="KW-1185">Reference proteome</keyword>